<feature type="compositionally biased region" description="Low complexity" evidence="2">
    <location>
        <begin position="1502"/>
        <end position="1515"/>
    </location>
</feature>
<feature type="domain" description="Tc toxin complex TcA C-terminal TcB-binding" evidence="3">
    <location>
        <begin position="2295"/>
        <end position="2583"/>
    </location>
</feature>
<dbReference type="eggNOG" id="ENOG502RX9A">
    <property type="taxonomic scope" value="Eukaryota"/>
</dbReference>
<keyword evidence="7" id="KW-1185">Reference proteome</keyword>
<feature type="domain" description="Neuraminidase-like" evidence="4">
    <location>
        <begin position="1394"/>
        <end position="1589"/>
    </location>
</feature>
<dbReference type="InParanoid" id="G9MKT9"/>
<dbReference type="Proteomes" id="UP000007115">
    <property type="component" value="Unassembled WGS sequence"/>
</dbReference>
<dbReference type="Pfam" id="PF18276">
    <property type="entry name" value="TcA_TcB_BD"/>
    <property type="match status" value="1"/>
</dbReference>
<dbReference type="GeneID" id="25796246"/>
<keyword evidence="1" id="KW-0843">Virulence</keyword>
<evidence type="ECO:0000259" key="5">
    <source>
        <dbReference type="Pfam" id="PF20220"/>
    </source>
</evidence>
<dbReference type="Pfam" id="PF20220">
    <property type="entry name" value="ABC_toxin_N"/>
    <property type="match status" value="1"/>
</dbReference>
<dbReference type="RefSeq" id="XP_013959035.1">
    <property type="nucleotide sequence ID" value="XM_014103560.1"/>
</dbReference>
<protein>
    <submittedName>
        <fullName evidence="6">Uncharacterized protein</fullName>
    </submittedName>
</protein>
<comment type="caution">
    <text evidence="6">The sequence shown here is derived from an EMBL/GenBank/DDBJ whole genome shotgun (WGS) entry which is preliminary data.</text>
</comment>
<dbReference type="Pfam" id="PF18413">
    <property type="entry name" value="Neuraminidase"/>
    <property type="match status" value="1"/>
</dbReference>
<accession>G9MKT9</accession>
<dbReference type="InterPro" id="IPR046839">
    <property type="entry name" value="ABC_toxin_N"/>
</dbReference>
<dbReference type="EMBL" id="ABDF02000004">
    <property type="protein sequence ID" value="EHK24835.1"/>
    <property type="molecule type" value="Genomic_DNA"/>
</dbReference>
<feature type="domain" description="ABC toxin N-terminal" evidence="5">
    <location>
        <begin position="1244"/>
        <end position="1364"/>
    </location>
</feature>
<dbReference type="HOGENOM" id="CLU_000189_0_0_1"/>
<dbReference type="InterPro" id="IPR041079">
    <property type="entry name" value="Neuraminidase-like"/>
</dbReference>
<proteinExistence type="predicted"/>
<gene>
    <name evidence="6" type="ORF">TRIVIDRAFT_61595</name>
</gene>
<feature type="region of interest" description="Disordered" evidence="2">
    <location>
        <begin position="1502"/>
        <end position="1528"/>
    </location>
</feature>
<dbReference type="InterPro" id="IPR040840">
    <property type="entry name" value="TcA_TcB_BD"/>
</dbReference>
<dbReference type="OrthoDB" id="4890633at2759"/>
<evidence type="ECO:0000313" key="6">
    <source>
        <dbReference type="EMBL" id="EHK24835.1"/>
    </source>
</evidence>
<name>G9MKT9_HYPVG</name>
<feature type="region of interest" description="Disordered" evidence="2">
    <location>
        <begin position="873"/>
        <end position="894"/>
    </location>
</feature>
<reference evidence="6 7" key="1">
    <citation type="journal article" date="2011" name="Genome Biol.">
        <title>Comparative genome sequence analysis underscores mycoparasitism as the ancestral life style of Trichoderma.</title>
        <authorList>
            <person name="Kubicek C.P."/>
            <person name="Herrera-Estrella A."/>
            <person name="Seidl-Seiboth V."/>
            <person name="Martinez D.A."/>
            <person name="Druzhinina I.S."/>
            <person name="Thon M."/>
            <person name="Zeilinger S."/>
            <person name="Casas-Flores S."/>
            <person name="Horwitz B.A."/>
            <person name="Mukherjee P.K."/>
            <person name="Mukherjee M."/>
            <person name="Kredics L."/>
            <person name="Alcaraz L.D."/>
            <person name="Aerts A."/>
            <person name="Antal Z."/>
            <person name="Atanasova L."/>
            <person name="Cervantes-Badillo M.G."/>
            <person name="Challacombe J."/>
            <person name="Chertkov O."/>
            <person name="McCluskey K."/>
            <person name="Coulpier F."/>
            <person name="Deshpande N."/>
            <person name="von Doehren H."/>
            <person name="Ebbole D.J."/>
            <person name="Esquivel-Naranjo E.U."/>
            <person name="Fekete E."/>
            <person name="Flipphi M."/>
            <person name="Glaser F."/>
            <person name="Gomez-Rodriguez E.Y."/>
            <person name="Gruber S."/>
            <person name="Han C."/>
            <person name="Henrissat B."/>
            <person name="Hermosa R."/>
            <person name="Hernandez-Onate M."/>
            <person name="Karaffa L."/>
            <person name="Kosti I."/>
            <person name="Le Crom S."/>
            <person name="Lindquist E."/>
            <person name="Lucas S."/>
            <person name="Luebeck M."/>
            <person name="Luebeck P.S."/>
            <person name="Margeot A."/>
            <person name="Metz B."/>
            <person name="Misra M."/>
            <person name="Nevalainen H."/>
            <person name="Omann M."/>
            <person name="Packer N."/>
            <person name="Perrone G."/>
            <person name="Uresti-Rivera E.E."/>
            <person name="Salamov A."/>
            <person name="Schmoll M."/>
            <person name="Seiboth B."/>
            <person name="Shapiro H."/>
            <person name="Sukno S."/>
            <person name="Tamayo-Ramos J.A."/>
            <person name="Tisch D."/>
            <person name="Wiest A."/>
            <person name="Wilkinson H.H."/>
            <person name="Zhang M."/>
            <person name="Coutinho P.M."/>
            <person name="Kenerley C.M."/>
            <person name="Monte E."/>
            <person name="Baker S.E."/>
            <person name="Grigoriev I.V."/>
        </authorList>
    </citation>
    <scope>NUCLEOTIDE SEQUENCE [LARGE SCALE GENOMIC DNA]</scope>
    <source>
        <strain evidence="7">Gv29-8 / FGSC 10586</strain>
    </source>
</reference>
<feature type="compositionally biased region" description="Low complexity" evidence="2">
    <location>
        <begin position="873"/>
        <end position="885"/>
    </location>
</feature>
<evidence type="ECO:0000259" key="3">
    <source>
        <dbReference type="Pfam" id="PF18276"/>
    </source>
</evidence>
<dbReference type="Pfam" id="PF03538">
    <property type="entry name" value="VRP1"/>
    <property type="match status" value="1"/>
</dbReference>
<evidence type="ECO:0000313" key="7">
    <source>
        <dbReference type="Proteomes" id="UP000007115"/>
    </source>
</evidence>
<organism evidence="6 7">
    <name type="scientific">Hypocrea virens (strain Gv29-8 / FGSC 10586)</name>
    <name type="common">Gliocladium virens</name>
    <name type="synonym">Trichoderma virens</name>
    <dbReference type="NCBI Taxonomy" id="413071"/>
    <lineage>
        <taxon>Eukaryota</taxon>
        <taxon>Fungi</taxon>
        <taxon>Dikarya</taxon>
        <taxon>Ascomycota</taxon>
        <taxon>Pezizomycotina</taxon>
        <taxon>Sordariomycetes</taxon>
        <taxon>Hypocreomycetidae</taxon>
        <taxon>Hypocreales</taxon>
        <taxon>Hypocreaceae</taxon>
        <taxon>Trichoderma</taxon>
    </lineage>
</organism>
<dbReference type="VEuPathDB" id="FungiDB:TRIVIDRAFT_61595"/>
<evidence type="ECO:0000259" key="4">
    <source>
        <dbReference type="Pfam" id="PF18413"/>
    </source>
</evidence>
<dbReference type="InterPro" id="IPR018003">
    <property type="entry name" value="Insecticidal_toxin/plasmid_vir"/>
</dbReference>
<dbReference type="STRING" id="413071.G9MKT9"/>
<evidence type="ECO:0000256" key="1">
    <source>
        <dbReference type="ARBA" id="ARBA00023026"/>
    </source>
</evidence>
<sequence>MEGPADLNHILKGLLPSKVYDDVVGQQELDVDKLKSLVEQTIQKHAALLTETIKSKLLLLVELVNELNLPPNLCSEVILHSHYLDIQAVITHFWAIWSGNPERRADAIRMFEAKPAIIIKNLVAQDHFGLSPTVQQDVIQIFANLGPAFNILKDPLPPNHKAIAWLDKLEDPRRKQAALAFVASVQQLCRVIIEPMDLPALISLGFSSVEETAYTPLETFEVLVAPYGISLDHARRIHGEATSAQMRMEQSMMALLQSSNDFPPSKLYGKINASNKSDTSDTRDTNLSKWFGDLDQVGCEDCCSVTSPAAYLVDLFRMLKNLRIQSTSKTTILEKLFERRPDLGDLLLSCRNTSELVPYIDLVNETLESAIIYLEANDGLDSLQIQVYNADSHNHIQEAAQFPHDASNTRYEVYDKFIINKVHPSTVFPYDHSKDSLQNYLKASSTTSAELLEAFRADPRLARDSTLTRLLSDKGAVDTVYSRVYAAEVLGMAQDDYLAITLESFYDLRSARLVENNANISQELYQKNAGLLPSWYYWGYEDKNPEEGDGEETIIDAENGDGLPFIKTQLLPRLDIQFSTLAQILNTRFLDGCLTVSLVPEGAEFNPQRNVPSELDEFRLRGKDGESLDVYSCQRLDQFVRIWRRLGWPIEDVDDALFVFGDFVTSDEGFGGKMLTITPDTIEQLAAISEISRLTKSKPPVIVSLFSQSSQYFLRLPIIQTIRLQGDQTISVEEKKLPAEQYLPLLLSSLNISYDDFVQFQDQEQLGDELSMVAVFKHNRLAEAARMFSVDAEQISKLLAIFSKQNPSLSTPKTFLKALKTWRLLQEDGWEASNLISVSMRLGVQVNEAVDTSTTKLIGAFMGSIKSAEKVLSLNQPQNSSNSPSTESPVPTQSSTAVVDQSIFNAISSFFSKTPTEIIKTLLKKSFPDGRPTLNSQILSATTKSPGVDYEAVNFTGALFFAEDVIIHVETALKTETDTSFSVGETTYVLTKNVNGDRNSSLYECNIGVSAGTAVYLSWPSNFSNTQITLQNPDGTPFAATEVHPISTNVVLEVQHAIGQIGQYGLLVEHYPVNASELEVLLDSGINYQGFDIVNDLHSYILARRALMKTGKEVDFARFTQRFLGYQVPSSDLVLQFSQVTVLSKSMAEKLLMNNLSEGGARSSDLRLEALRKIGQQFQLMARMGLGEDSLELLFTCAEPPPFGTKKDSTDRSQRPVTRLVQRLQAALAKRGMKNTLKNAQNVLRENRRKALIQYLLQNDDIKYNKGVTDADGLFHLFLIDVQMGSSLETTRIKQAISTVQFFVHRCLLGLEEDIDGTLIPQDRWAWMSRYNLWEANRKVFLYPENWADPALRDSKTLLFCALEDDIMKSNLDERSITNIIRTYICSMDDIANLQVQSFYWDKSHDPKIKETGVFHIVSRTRNAPYQYYYRQLEYLAKGSLPAPLWSPWEKLPFDVRAHDVDHDGKALAHTGSYVVPAFWQNRLIIFLPRISVIAVPNDKPSTTVTLSSRGSSSDSEQEIKVGGGGGSSDAQLRLEIKMAWSERVDGVWVAQKQSQDTLTAPSGRTPPTFDSFRFSIYQTDENLSVLLYQADSSSEPNYLGQFRLHGPRLSFISGDGKRLYTESNAPRTLFGQLRVDSGEYYKADNWSSISQPPVESSRLSTVSWVLDSRSDSTQPLGLVADLSVKDGRGHEPWFTLPTALFGNSKKGNDTYAYQLFNPLSDKLRAAVTNDDGVDAIYRVMDKSTISSRIVSPEDQNMNHAFGSTNQLMLCREDATPYSIYNWEIGFHLVALLVERLIGLQAFDLAIKYAHLVFDPTGADGPKPTHPTWRFPPFRDDATLEYGKLGAIIDKLRPSSGDEDHMFAPILAWRRNPFNPHTVARGRPLSYMKRFAIKYMEALISSGDVYFRQNSLETIHFAIERYIEASHVFGPRPQTVPKLGKQQFKSYNDLSSQLDDFSNASVKLELSSPYYVPLQERGTSEGNGSGALQSFLLTPYFGVQANPEFMELRSKIDKRLYQIRNSLDINGNPRTLSLYDPPVDVGDLVTAFASGSQSDIASVISGFPKVMPRQRFMYLIQKAYELCSELKTTSATLLSAIEKGDVEALQLLHSNQDTGMQRILMEIKLKQKAEAQAGLDQLIESRRSAVVRFKYYAALTGDKVPLPTTSTDFEEVQQNIPVPIDQDLRLSQHEKLELAFADSSSSLNSSAALLDEIAAAFLCVPMPALNGQPMGMGVTIQIPNPGQFMQIGATIMRANALEAAEDSQRASRIAMWTRQLQERRLQLNLAGRDIKNIDKQMEVQTARIAVIDKDIESQKQTAENLLKIQDFLCTKFSNKELYSWYESTTRNYLYQTYLVTMELVRKAEIAYLFEQGPNARSTLSNKGYWDQGKRGLQCGEQLWFALKQMELSYLNEVRHDFEITKSISLRQLDPVALLNLRELGETKFDLPEVLFDLDFPGHYFRRIKSVSLSFPCITGPYVGINCTVTLLQHQYRASDSTDPSYLATERDTRFAHEEIQTPIRSVCISSGNNDAGVFEPLDFHGDRYQPFEGAGVISSWSLRLPKEYRAFDYRTISDVVMQIRYTAKNGGETLARAASIGNRDIMEGAAKASQKKPMSLLLDVRSDYADAWYSCTAAPDRAHKDRRVMSIPNIKSRLPFLARGRKVTIKSATVYVTGPDLSKYRFYISKTKDRPDTGAVLGYDDKLGDLQLFSSPENGSGLDAMCSNDNNSPPWYLTMATTDGGDAGLVPTNMLLVVDYALSS</sequence>
<evidence type="ECO:0000256" key="2">
    <source>
        <dbReference type="SAM" id="MobiDB-lite"/>
    </source>
</evidence>